<sequence length="367" mass="39938">MKFASHVEEIDISGIRKSFEGAGPGAINLGLGQPDFDTPDHIKRAAIEAIEEGFTGYTMNLGIAELREALSEKFRRENGLDYAPSEIMVTSGASEALFLAIAAVVEKDDEVLMGDPGFVSYAALTRVTNGRPIAVPMDERFHLTAEAVAEKITPRTRALVVNSPNNPTGSVQTKEELRALAELAEDHDFALISDEVYEHFIYEGEHASPALYSDNVITINAVSKTYAMTGWRLGYLAARGEALENMLKVHQYIQACASSISQRAALAAVSGPQERVREMKEEFRRRRDVLLEGLRSMGVDIRAPEGAFYAFPKVGDGNDVAARLIKGGVVAVPGSAFGSAGKYHIRISYAASMADIKIALERMRDIL</sequence>
<comment type="cofactor">
    <cofactor evidence="1">
        <name>pyridoxal 5'-phosphate</name>
        <dbReference type="ChEBI" id="CHEBI:597326"/>
    </cofactor>
</comment>
<keyword evidence="4 8" id="KW-0032">Aminotransferase</keyword>
<evidence type="ECO:0000256" key="5">
    <source>
        <dbReference type="ARBA" id="ARBA00022679"/>
    </source>
</evidence>
<dbReference type="Pfam" id="PF00155">
    <property type="entry name" value="Aminotran_1_2"/>
    <property type="match status" value="1"/>
</dbReference>
<dbReference type="Gene3D" id="3.40.640.10">
    <property type="entry name" value="Type I PLP-dependent aspartate aminotransferase-like (Major domain)"/>
    <property type="match status" value="1"/>
</dbReference>
<accession>A0A101ILN8</accession>
<dbReference type="PATRIC" id="fig|301375.6.peg.1853"/>
<evidence type="ECO:0000256" key="2">
    <source>
        <dbReference type="ARBA" id="ARBA00007441"/>
    </source>
</evidence>
<dbReference type="FunFam" id="3.40.640.10:FF:000033">
    <property type="entry name" value="Aspartate aminotransferase"/>
    <property type="match status" value="1"/>
</dbReference>
<dbReference type="EMBL" id="LGHB01000002">
    <property type="protein sequence ID" value="KUK97459.1"/>
    <property type="molecule type" value="Genomic_DNA"/>
</dbReference>
<evidence type="ECO:0000256" key="4">
    <source>
        <dbReference type="ARBA" id="ARBA00022576"/>
    </source>
</evidence>
<evidence type="ECO:0000256" key="6">
    <source>
        <dbReference type="ARBA" id="ARBA00022898"/>
    </source>
</evidence>
<dbReference type="PANTHER" id="PTHR46383">
    <property type="entry name" value="ASPARTATE AMINOTRANSFERASE"/>
    <property type="match status" value="1"/>
</dbReference>
<evidence type="ECO:0000259" key="7">
    <source>
        <dbReference type="Pfam" id="PF00155"/>
    </source>
</evidence>
<gene>
    <name evidence="8" type="ORF">XE07_0289</name>
</gene>
<dbReference type="GO" id="GO:0030170">
    <property type="term" value="F:pyridoxal phosphate binding"/>
    <property type="evidence" value="ECO:0007669"/>
    <property type="project" value="InterPro"/>
</dbReference>
<dbReference type="SUPFAM" id="SSF53383">
    <property type="entry name" value="PLP-dependent transferases"/>
    <property type="match status" value="1"/>
</dbReference>
<organism evidence="8 9">
    <name type="scientific">Methanothrix harundinacea</name>
    <dbReference type="NCBI Taxonomy" id="301375"/>
    <lineage>
        <taxon>Archaea</taxon>
        <taxon>Methanobacteriati</taxon>
        <taxon>Methanobacteriota</taxon>
        <taxon>Stenosarchaea group</taxon>
        <taxon>Methanomicrobia</taxon>
        <taxon>Methanotrichales</taxon>
        <taxon>Methanotrichaceae</taxon>
        <taxon>Methanothrix</taxon>
    </lineage>
</organism>
<protein>
    <submittedName>
        <fullName evidence="8">Aspartate aminotransferase</fullName>
    </submittedName>
</protein>
<dbReference type="AlphaFoldDB" id="A0A101ILN8"/>
<dbReference type="InterPro" id="IPR015421">
    <property type="entry name" value="PyrdxlP-dep_Trfase_major"/>
</dbReference>
<reference evidence="9" key="1">
    <citation type="journal article" date="2015" name="MBio">
        <title>Genome-Resolved Metagenomic Analysis Reveals Roles for Candidate Phyla and Other Microbial Community Members in Biogeochemical Transformations in Oil Reservoirs.</title>
        <authorList>
            <person name="Hu P."/>
            <person name="Tom L."/>
            <person name="Singh A."/>
            <person name="Thomas B.C."/>
            <person name="Baker B.J."/>
            <person name="Piceno Y.M."/>
            <person name="Andersen G.L."/>
            <person name="Banfield J.F."/>
        </authorList>
    </citation>
    <scope>NUCLEOTIDE SEQUENCE [LARGE SCALE GENOMIC DNA]</scope>
</reference>
<dbReference type="GO" id="GO:0006520">
    <property type="term" value="P:amino acid metabolic process"/>
    <property type="evidence" value="ECO:0007669"/>
    <property type="project" value="InterPro"/>
</dbReference>
<evidence type="ECO:0000256" key="3">
    <source>
        <dbReference type="ARBA" id="ARBA00011738"/>
    </source>
</evidence>
<evidence type="ECO:0000313" key="8">
    <source>
        <dbReference type="EMBL" id="KUK97459.1"/>
    </source>
</evidence>
<evidence type="ECO:0000313" key="9">
    <source>
        <dbReference type="Proteomes" id="UP000053961"/>
    </source>
</evidence>
<proteinExistence type="inferred from homology"/>
<evidence type="ECO:0000256" key="1">
    <source>
        <dbReference type="ARBA" id="ARBA00001933"/>
    </source>
</evidence>
<feature type="domain" description="Aminotransferase class I/classII large" evidence="7">
    <location>
        <begin position="26"/>
        <end position="362"/>
    </location>
</feature>
<comment type="similarity">
    <text evidence="2">Belongs to the class-I pyridoxal-phosphate-dependent aminotransferase family.</text>
</comment>
<dbReference type="InterPro" id="IPR004839">
    <property type="entry name" value="Aminotransferase_I/II_large"/>
</dbReference>
<keyword evidence="5 8" id="KW-0808">Transferase</keyword>
<dbReference type="Proteomes" id="UP000053961">
    <property type="component" value="Unassembled WGS sequence"/>
</dbReference>
<dbReference type="PANTHER" id="PTHR46383:SF3">
    <property type="entry name" value="ASPARTATE AMINOTRANSFERASE-RELATED"/>
    <property type="match status" value="1"/>
</dbReference>
<dbReference type="CDD" id="cd00609">
    <property type="entry name" value="AAT_like"/>
    <property type="match status" value="1"/>
</dbReference>
<dbReference type="InterPro" id="IPR050596">
    <property type="entry name" value="AspAT/PAT-like"/>
</dbReference>
<comment type="caution">
    <text evidence="8">The sequence shown here is derived from an EMBL/GenBank/DDBJ whole genome shotgun (WGS) entry which is preliminary data.</text>
</comment>
<dbReference type="Gene3D" id="3.90.1150.10">
    <property type="entry name" value="Aspartate Aminotransferase, domain 1"/>
    <property type="match status" value="1"/>
</dbReference>
<dbReference type="InterPro" id="IPR015422">
    <property type="entry name" value="PyrdxlP-dep_Trfase_small"/>
</dbReference>
<name>A0A101ILN8_9EURY</name>
<keyword evidence="6" id="KW-0663">Pyridoxal phosphate</keyword>
<dbReference type="GO" id="GO:0008483">
    <property type="term" value="F:transaminase activity"/>
    <property type="evidence" value="ECO:0007669"/>
    <property type="project" value="UniProtKB-KW"/>
</dbReference>
<comment type="subunit">
    <text evidence="3">Homodimer.</text>
</comment>
<dbReference type="InterPro" id="IPR015424">
    <property type="entry name" value="PyrdxlP-dep_Trfase"/>
</dbReference>